<dbReference type="EMBL" id="WHOA01000037">
    <property type="protein sequence ID" value="NOU70993.1"/>
    <property type="molecule type" value="Genomic_DNA"/>
</dbReference>
<dbReference type="PANTHER" id="PTHR43649:SF33">
    <property type="entry name" value="POLYGALACTURONAN_RHAMNOGALACTURONAN-BINDING PROTEIN YTCQ"/>
    <property type="match status" value="1"/>
</dbReference>
<dbReference type="PROSITE" id="PS51257">
    <property type="entry name" value="PROKAR_LIPOPROTEIN"/>
    <property type="match status" value="1"/>
</dbReference>
<keyword evidence="4" id="KW-0564">Palmitate</keyword>
<dbReference type="RefSeq" id="WP_171641961.1">
    <property type="nucleotide sequence ID" value="NZ_WHOA01000037.1"/>
</dbReference>
<reference evidence="7 8" key="1">
    <citation type="submission" date="2019-10" db="EMBL/GenBank/DDBJ databases">
        <title>Description of Paenibacillus terrestris sp. nov.</title>
        <authorList>
            <person name="Carlier A."/>
            <person name="Qi S."/>
        </authorList>
    </citation>
    <scope>NUCLEOTIDE SEQUENCE [LARGE SCALE GENOMIC DNA]</scope>
    <source>
        <strain evidence="7 8">LMG 31458</strain>
    </source>
</reference>
<name>A0ABX1XR23_9BACL</name>
<keyword evidence="5" id="KW-0449">Lipoprotein</keyword>
<dbReference type="InterPro" id="IPR006059">
    <property type="entry name" value="SBP"/>
</dbReference>
<dbReference type="SUPFAM" id="SSF53850">
    <property type="entry name" value="Periplasmic binding protein-like II"/>
    <property type="match status" value="1"/>
</dbReference>
<evidence type="ECO:0000313" key="7">
    <source>
        <dbReference type="EMBL" id="NOU70993.1"/>
    </source>
</evidence>
<organism evidence="7 8">
    <name type="scientific">Paenibacillus phytorum</name>
    <dbReference type="NCBI Taxonomy" id="2654977"/>
    <lineage>
        <taxon>Bacteria</taxon>
        <taxon>Bacillati</taxon>
        <taxon>Bacillota</taxon>
        <taxon>Bacilli</taxon>
        <taxon>Bacillales</taxon>
        <taxon>Paenibacillaceae</taxon>
        <taxon>Paenibacillus</taxon>
    </lineage>
</organism>
<evidence type="ECO:0000256" key="6">
    <source>
        <dbReference type="SAM" id="SignalP"/>
    </source>
</evidence>
<dbReference type="Proteomes" id="UP000616779">
    <property type="component" value="Unassembled WGS sequence"/>
</dbReference>
<dbReference type="InterPro" id="IPR050490">
    <property type="entry name" value="Bact_solute-bd_prot1"/>
</dbReference>
<keyword evidence="8" id="KW-1185">Reference proteome</keyword>
<dbReference type="Pfam" id="PF01547">
    <property type="entry name" value="SBP_bac_1"/>
    <property type="match status" value="1"/>
</dbReference>
<evidence type="ECO:0000256" key="4">
    <source>
        <dbReference type="ARBA" id="ARBA00023139"/>
    </source>
</evidence>
<gene>
    <name evidence="7" type="ORF">GC098_06030</name>
</gene>
<feature type="chain" id="PRO_5045932563" evidence="6">
    <location>
        <begin position="23"/>
        <end position="506"/>
    </location>
</feature>
<keyword evidence="1" id="KW-1003">Cell membrane</keyword>
<keyword evidence="2 6" id="KW-0732">Signal</keyword>
<evidence type="ECO:0000256" key="2">
    <source>
        <dbReference type="ARBA" id="ARBA00022729"/>
    </source>
</evidence>
<comment type="caution">
    <text evidence="7">The sequence shown here is derived from an EMBL/GenBank/DDBJ whole genome shotgun (WGS) entry which is preliminary data.</text>
</comment>
<accession>A0ABX1XR23</accession>
<sequence>MRIKWIMPAAAAVLAMSLVATGCSTGTGGSVASKEKVPVNTAPVKLKIMQEGSGVPSPENDIIKKELDKKLGIDMDMSYTQGITEYLNQLKVRVAAGDYPDMMLLDLTTLNDFAQKGLLLDLTPYLDNKLKQAKDFMGPSLLKKGVINGKNYAITRIADVPFGSYWIRKDWLDNLKLQVPQTLDDLMAVSKSFTENDPDGNGKKDTFAMTGNGMDFSAFSPILGAYGVGLPGAFYTKDGKVVDSYHDASMKDALSYIQKLISSNYVDPQIMTNKGTMGRDQAFQGKAGIVYSSWTDMGKQEFITQYKTINAKAEWIQIAPPKGPGGQFDSSFDSEKPSRLLAIPKSLEKQPEKLQKLFDLLNYVSTKEGNQLAMYGIQDRDYKVENGKIVLTELMAKEGNYFHYYQFTGRPNEEYLKTKFPNEEPMIKFSLTLARIKSFGSSVLPPAGHNAADAGRYANEELIKFLYSKRSLAEYPEFLNTLDTTFKYKLLQDEAQKRAKELELIK</sequence>
<evidence type="ECO:0000256" key="1">
    <source>
        <dbReference type="ARBA" id="ARBA00022475"/>
    </source>
</evidence>
<evidence type="ECO:0000313" key="8">
    <source>
        <dbReference type="Proteomes" id="UP000616779"/>
    </source>
</evidence>
<proteinExistence type="predicted"/>
<evidence type="ECO:0000256" key="3">
    <source>
        <dbReference type="ARBA" id="ARBA00023136"/>
    </source>
</evidence>
<evidence type="ECO:0000256" key="5">
    <source>
        <dbReference type="ARBA" id="ARBA00023288"/>
    </source>
</evidence>
<feature type="signal peptide" evidence="6">
    <location>
        <begin position="1"/>
        <end position="22"/>
    </location>
</feature>
<protein>
    <submittedName>
        <fullName evidence="7">Extracellular solute-binding protein</fullName>
    </submittedName>
</protein>
<dbReference type="PANTHER" id="PTHR43649">
    <property type="entry name" value="ARABINOSE-BINDING PROTEIN-RELATED"/>
    <property type="match status" value="1"/>
</dbReference>
<keyword evidence="3" id="KW-0472">Membrane</keyword>
<dbReference type="Gene3D" id="3.40.190.10">
    <property type="entry name" value="Periplasmic binding protein-like II"/>
    <property type="match status" value="2"/>
</dbReference>